<evidence type="ECO:0000313" key="3">
    <source>
        <dbReference type="EMBL" id="RQN01688.1"/>
    </source>
</evidence>
<dbReference type="Gene3D" id="3.30.300.30">
    <property type="match status" value="1"/>
</dbReference>
<dbReference type="OrthoDB" id="9803968at2"/>
<dbReference type="Proteomes" id="UP000275225">
    <property type="component" value="Unassembled WGS sequence"/>
</dbReference>
<name>A0A3N6WJ74_9ACTN</name>
<evidence type="ECO:0000313" key="4">
    <source>
        <dbReference type="Proteomes" id="UP000275225"/>
    </source>
</evidence>
<dbReference type="PANTHER" id="PTHR43767:SF1">
    <property type="entry name" value="NONRIBOSOMAL PEPTIDE SYNTHASE PES1 (EUROFUNG)-RELATED"/>
    <property type="match status" value="1"/>
</dbReference>
<organism evidence="3 4">
    <name type="scientific">Aeromicrobium camelliae</name>
    <dbReference type="NCBI Taxonomy" id="1538144"/>
    <lineage>
        <taxon>Bacteria</taxon>
        <taxon>Bacillati</taxon>
        <taxon>Actinomycetota</taxon>
        <taxon>Actinomycetes</taxon>
        <taxon>Propionibacteriales</taxon>
        <taxon>Nocardioidaceae</taxon>
        <taxon>Aeromicrobium</taxon>
    </lineage>
</organism>
<gene>
    <name evidence="3" type="ORF">EHW97_15025</name>
</gene>
<feature type="domain" description="AMP-binding enzyme C-terminal" evidence="2">
    <location>
        <begin position="239"/>
        <end position="310"/>
    </location>
</feature>
<dbReference type="EMBL" id="RQJX01000030">
    <property type="protein sequence ID" value="RQN01688.1"/>
    <property type="molecule type" value="Genomic_DNA"/>
</dbReference>
<dbReference type="GO" id="GO:0016878">
    <property type="term" value="F:acid-thiol ligase activity"/>
    <property type="evidence" value="ECO:0007669"/>
    <property type="project" value="UniProtKB-ARBA"/>
</dbReference>
<proteinExistence type="predicted"/>
<dbReference type="InterPro" id="IPR020845">
    <property type="entry name" value="AMP-binding_CS"/>
</dbReference>
<sequence length="321" mass="33428">MHALLEPWVAEGGAPLVVRTSGSTGHPKDVVLSHGAILASARATLERLGGPGQWISALPTTAVGGLQVLVRSILAGEPPVFADEHPSIPDAVAAMTGPRRYASFVPTQLFRLLASDDAAALADLDAILLGGAAAPAELLARARELGITVVRTYGMSETSGGCVYDGMPLDGVRMRIGDGGIVELAGRMLFDGYASEPRTGEWFRTSDLGEIGTDGRLRVLGRADDMVVSGGVNVPLPAVEEAVRALPSVQDVAVVGVPDEEWGTRVVAAVVGVTELDTVRDAVVAAGHPRAWAPRQLLTLDELPLLPGGKIDRLALRRLAA</sequence>
<dbReference type="PROSITE" id="PS00455">
    <property type="entry name" value="AMP_BINDING"/>
    <property type="match status" value="1"/>
</dbReference>
<feature type="domain" description="AMP-dependent synthetase/ligase" evidence="1">
    <location>
        <begin position="20"/>
        <end position="168"/>
    </location>
</feature>
<reference evidence="3 4" key="1">
    <citation type="submission" date="2018-11" db="EMBL/GenBank/DDBJ databases">
        <authorList>
            <person name="Li F."/>
        </authorList>
    </citation>
    <scope>NUCLEOTIDE SEQUENCE [LARGE SCALE GENOMIC DNA]</scope>
    <source>
        <strain evidence="3 4">YS17T</strain>
    </source>
</reference>
<dbReference type="InterPro" id="IPR025110">
    <property type="entry name" value="AMP-bd_C"/>
</dbReference>
<keyword evidence="4" id="KW-1185">Reference proteome</keyword>
<dbReference type="InterPro" id="IPR042099">
    <property type="entry name" value="ANL_N_sf"/>
</dbReference>
<dbReference type="InterPro" id="IPR050237">
    <property type="entry name" value="ATP-dep_AMP-bd_enzyme"/>
</dbReference>
<accession>A0A3N6WJ74</accession>
<dbReference type="Gene3D" id="3.40.50.12780">
    <property type="entry name" value="N-terminal domain of ligase-like"/>
    <property type="match status" value="1"/>
</dbReference>
<evidence type="ECO:0000259" key="1">
    <source>
        <dbReference type="Pfam" id="PF00501"/>
    </source>
</evidence>
<dbReference type="SUPFAM" id="SSF56801">
    <property type="entry name" value="Acetyl-CoA synthetase-like"/>
    <property type="match status" value="1"/>
</dbReference>
<dbReference type="AlphaFoldDB" id="A0A3N6WJ74"/>
<dbReference type="InterPro" id="IPR045851">
    <property type="entry name" value="AMP-bd_C_sf"/>
</dbReference>
<evidence type="ECO:0000259" key="2">
    <source>
        <dbReference type="Pfam" id="PF13193"/>
    </source>
</evidence>
<protein>
    <submittedName>
        <fullName evidence="3">AMP-dependent synthetase</fullName>
    </submittedName>
</protein>
<dbReference type="PANTHER" id="PTHR43767">
    <property type="entry name" value="LONG-CHAIN-FATTY-ACID--COA LIGASE"/>
    <property type="match status" value="1"/>
</dbReference>
<comment type="caution">
    <text evidence="3">The sequence shown here is derived from an EMBL/GenBank/DDBJ whole genome shotgun (WGS) entry which is preliminary data.</text>
</comment>
<dbReference type="Pfam" id="PF00501">
    <property type="entry name" value="AMP-binding"/>
    <property type="match status" value="1"/>
</dbReference>
<dbReference type="Pfam" id="PF13193">
    <property type="entry name" value="AMP-binding_C"/>
    <property type="match status" value="1"/>
</dbReference>
<dbReference type="InterPro" id="IPR000873">
    <property type="entry name" value="AMP-dep_synth/lig_dom"/>
</dbReference>